<dbReference type="Pfam" id="PF00359">
    <property type="entry name" value="PTS_EIIA_2"/>
    <property type="match status" value="1"/>
</dbReference>
<evidence type="ECO:0000256" key="4">
    <source>
        <dbReference type="ARBA" id="ARBA00007837"/>
    </source>
</evidence>
<comment type="caution">
    <text evidence="17">The sequence shown here is derived from an EMBL/GenBank/DDBJ whole genome shotgun (WGS) entry which is preliminary data.</text>
</comment>
<dbReference type="CDD" id="cd00367">
    <property type="entry name" value="PTS-HPr_like"/>
    <property type="match status" value="1"/>
</dbReference>
<dbReference type="GO" id="GO:0005737">
    <property type="term" value="C:cytoplasm"/>
    <property type="evidence" value="ECO:0007669"/>
    <property type="project" value="UniProtKB-SubCell"/>
</dbReference>
<evidence type="ECO:0000313" key="18">
    <source>
        <dbReference type="Proteomes" id="UP000035760"/>
    </source>
</evidence>
<reference evidence="17" key="2">
    <citation type="submission" date="2014-03" db="EMBL/GenBank/DDBJ databases">
        <title>Candidatus Competibacter-lineage genomes retrieved from metagenomes reveal functional metabolic diversity.</title>
        <authorList>
            <person name="McIlroy S.J."/>
            <person name="Albertsen M."/>
            <person name="Andresen E.K."/>
            <person name="Saunders A.M."/>
            <person name="Kristiansen R."/>
            <person name="Stokholm-Bjerregaard M."/>
            <person name="Nielsen K.L."/>
            <person name="Nielsen P.H."/>
        </authorList>
    </citation>
    <scope>NUCLEOTIDE SEQUENCE</scope>
    <source>
        <strain evidence="17">Run_A_D11</strain>
    </source>
</reference>
<name>W6M585_9GAMM</name>
<dbReference type="OrthoDB" id="9765468at2"/>
<dbReference type="EC" id="2.7.3.9" evidence="5"/>
<dbReference type="InterPro" id="IPR016152">
    <property type="entry name" value="PTrfase/Anion_transptr"/>
</dbReference>
<proteinExistence type="inferred from homology"/>
<dbReference type="PROSITE" id="PS00372">
    <property type="entry name" value="PTS_EIIA_TYPE_2_HIS"/>
    <property type="match status" value="1"/>
</dbReference>
<dbReference type="InterPro" id="IPR006318">
    <property type="entry name" value="PTS_EI-like"/>
</dbReference>
<evidence type="ECO:0000256" key="3">
    <source>
        <dbReference type="ARBA" id="ARBA00004496"/>
    </source>
</evidence>
<dbReference type="STRING" id="1400863.BN873_360006"/>
<dbReference type="InterPro" id="IPR036618">
    <property type="entry name" value="PtsI_HPr-bd_sf"/>
</dbReference>
<dbReference type="NCBIfam" id="TIGR01417">
    <property type="entry name" value="PTS_I_fam"/>
    <property type="match status" value="1"/>
</dbReference>
<keyword evidence="11" id="KW-0598">Phosphotransferase system</keyword>
<evidence type="ECO:0000256" key="11">
    <source>
        <dbReference type="ARBA" id="ARBA00022683"/>
    </source>
</evidence>
<dbReference type="InterPro" id="IPR000121">
    <property type="entry name" value="PEP_util_C"/>
</dbReference>
<feature type="domain" description="PTS EIIA type-2" evidence="15">
    <location>
        <begin position="2"/>
        <end position="142"/>
    </location>
</feature>
<keyword evidence="10 17" id="KW-0808">Transferase</keyword>
<organism evidence="17 18">
    <name type="scientific">Candidatus Competibacter denitrificans Run_A_D11</name>
    <dbReference type="NCBI Taxonomy" id="1400863"/>
    <lineage>
        <taxon>Bacteria</taxon>
        <taxon>Pseudomonadati</taxon>
        <taxon>Pseudomonadota</taxon>
        <taxon>Gammaproteobacteria</taxon>
        <taxon>Candidatus Competibacteraceae</taxon>
        <taxon>Candidatus Competibacter</taxon>
    </lineage>
</organism>
<dbReference type="PANTHER" id="PTHR46244">
    <property type="entry name" value="PHOSPHOENOLPYRUVATE-PROTEIN PHOSPHOTRANSFERASE"/>
    <property type="match status" value="1"/>
</dbReference>
<keyword evidence="12" id="KW-0479">Metal-binding</keyword>
<keyword evidence="9" id="KW-0762">Sugar transport</keyword>
<evidence type="ECO:0000256" key="14">
    <source>
        <dbReference type="ARBA" id="ARBA00022842"/>
    </source>
</evidence>
<dbReference type="Gene3D" id="3.40.930.10">
    <property type="entry name" value="Mannitol-specific EII, Chain A"/>
    <property type="match status" value="1"/>
</dbReference>
<dbReference type="Gene3D" id="1.10.274.10">
    <property type="entry name" value="PtsI, HPr-binding domain"/>
    <property type="match status" value="1"/>
</dbReference>
<dbReference type="InterPro" id="IPR001020">
    <property type="entry name" value="PTS_HPr_His_P_site"/>
</dbReference>
<dbReference type="InterPro" id="IPR002178">
    <property type="entry name" value="PTS_EIIA_type-2_dom"/>
</dbReference>
<dbReference type="InterPro" id="IPR008731">
    <property type="entry name" value="PTS_EIN"/>
</dbReference>
<evidence type="ECO:0000256" key="6">
    <source>
        <dbReference type="ARBA" id="ARBA00022448"/>
    </source>
</evidence>
<dbReference type="InterPro" id="IPR008279">
    <property type="entry name" value="PEP-util_enz_mobile_dom"/>
</dbReference>
<dbReference type="CDD" id="cd00211">
    <property type="entry name" value="PTS_IIA_fru"/>
    <property type="match status" value="1"/>
</dbReference>
<dbReference type="InterPro" id="IPR036637">
    <property type="entry name" value="Phosphohistidine_dom_sf"/>
</dbReference>
<keyword evidence="7" id="KW-0963">Cytoplasm</keyword>
<dbReference type="NCBIfam" id="TIGR01003">
    <property type="entry name" value="PTS_HPr_family"/>
    <property type="match status" value="1"/>
</dbReference>
<evidence type="ECO:0000313" key="17">
    <source>
        <dbReference type="EMBL" id="CDI02912.1"/>
    </source>
</evidence>
<dbReference type="SUPFAM" id="SSF51621">
    <property type="entry name" value="Phosphoenolpyruvate/pyruvate domain"/>
    <property type="match status" value="1"/>
</dbReference>
<dbReference type="PROSITE" id="PS00742">
    <property type="entry name" value="PEP_ENZYMES_2"/>
    <property type="match status" value="1"/>
</dbReference>
<feature type="domain" description="HPr" evidence="16">
    <location>
        <begin position="159"/>
        <end position="247"/>
    </location>
</feature>
<dbReference type="PRINTS" id="PR01736">
    <property type="entry name" value="PHPHTRNFRASE"/>
</dbReference>
<comment type="subcellular location">
    <subcellularLocation>
        <location evidence="3">Cytoplasm</location>
    </subcellularLocation>
</comment>
<dbReference type="Proteomes" id="UP000035760">
    <property type="component" value="Unassembled WGS sequence"/>
</dbReference>
<dbReference type="Gene3D" id="3.20.20.60">
    <property type="entry name" value="Phosphoenolpyruvate-binding domains"/>
    <property type="match status" value="1"/>
</dbReference>
<evidence type="ECO:0000256" key="9">
    <source>
        <dbReference type="ARBA" id="ARBA00022597"/>
    </source>
</evidence>
<evidence type="ECO:0000256" key="1">
    <source>
        <dbReference type="ARBA" id="ARBA00000683"/>
    </source>
</evidence>
<dbReference type="Pfam" id="PF00381">
    <property type="entry name" value="PTS-HPr"/>
    <property type="match status" value="1"/>
</dbReference>
<dbReference type="EMBL" id="CBTJ020000043">
    <property type="protein sequence ID" value="CDI02912.1"/>
    <property type="molecule type" value="Genomic_DNA"/>
</dbReference>
<evidence type="ECO:0000256" key="8">
    <source>
        <dbReference type="ARBA" id="ARBA00022553"/>
    </source>
</evidence>
<gene>
    <name evidence="17" type="primary">fruB</name>
    <name evidence="17" type="ORF">BN873_360006</name>
</gene>
<keyword evidence="14" id="KW-0460">Magnesium</keyword>
<dbReference type="InterPro" id="IPR035895">
    <property type="entry name" value="HPr-like_sf"/>
</dbReference>
<dbReference type="PROSITE" id="PS51094">
    <property type="entry name" value="PTS_EIIA_TYPE_2"/>
    <property type="match status" value="1"/>
</dbReference>
<comment type="similarity">
    <text evidence="4">Belongs to the PEP-utilizing enzyme family.</text>
</comment>
<evidence type="ECO:0000256" key="7">
    <source>
        <dbReference type="ARBA" id="ARBA00022490"/>
    </source>
</evidence>
<dbReference type="Pfam" id="PF05524">
    <property type="entry name" value="PEP-utilisers_N"/>
    <property type="match status" value="1"/>
</dbReference>
<dbReference type="PROSITE" id="PS51350">
    <property type="entry name" value="PTS_HPR_DOM"/>
    <property type="match status" value="1"/>
</dbReference>
<evidence type="ECO:0000256" key="10">
    <source>
        <dbReference type="ARBA" id="ARBA00022679"/>
    </source>
</evidence>
<dbReference type="SUPFAM" id="SSF55594">
    <property type="entry name" value="HPr-like"/>
    <property type="match status" value="1"/>
</dbReference>
<dbReference type="Pfam" id="PF00391">
    <property type="entry name" value="PEP-utilizers"/>
    <property type="match status" value="1"/>
</dbReference>
<dbReference type="PROSITE" id="PS00369">
    <property type="entry name" value="PTS_HPR_HIS"/>
    <property type="match status" value="1"/>
</dbReference>
<dbReference type="SUPFAM" id="SSF47831">
    <property type="entry name" value="Enzyme I of the PEP:sugar phosphotransferase system HPr-binding (sub)domain"/>
    <property type="match status" value="1"/>
</dbReference>
<evidence type="ECO:0000256" key="2">
    <source>
        <dbReference type="ARBA" id="ARBA00001946"/>
    </source>
</evidence>
<reference evidence="17" key="1">
    <citation type="submission" date="2013-07" db="EMBL/GenBank/DDBJ databases">
        <authorList>
            <person name="McIlroy S."/>
        </authorList>
    </citation>
    <scope>NUCLEOTIDE SEQUENCE [LARGE SCALE GENOMIC DNA]</scope>
    <source>
        <strain evidence="17">Run_A_D11</strain>
    </source>
</reference>
<dbReference type="AlphaFoldDB" id="W6M585"/>
<dbReference type="RefSeq" id="WP_048673472.1">
    <property type="nucleotide sequence ID" value="NZ_CBTJ020000043.1"/>
</dbReference>
<dbReference type="PRINTS" id="PR00107">
    <property type="entry name" value="PHOSPHOCPHPR"/>
</dbReference>
<dbReference type="InterPro" id="IPR000032">
    <property type="entry name" value="HPr-like"/>
</dbReference>
<accession>W6M585</accession>
<dbReference type="GO" id="GO:0009401">
    <property type="term" value="P:phosphoenolpyruvate-dependent sugar phosphotransferase system"/>
    <property type="evidence" value="ECO:0007669"/>
    <property type="project" value="UniProtKB-KW"/>
</dbReference>
<dbReference type="PANTHER" id="PTHR46244:SF6">
    <property type="entry name" value="PHOSPHOENOLPYRUVATE-PROTEIN PHOSPHOTRANSFERASE"/>
    <property type="match status" value="1"/>
</dbReference>
<dbReference type="PROSITE" id="PS00370">
    <property type="entry name" value="PEP_ENZYMES_PHOS_SITE"/>
    <property type="match status" value="1"/>
</dbReference>
<dbReference type="InterPro" id="IPR023151">
    <property type="entry name" value="PEP_util_CS"/>
</dbReference>
<keyword evidence="8" id="KW-0597">Phosphoprotein</keyword>
<protein>
    <recommendedName>
        <fullName evidence="5">phosphoenolpyruvate--protein phosphotransferase</fullName>
        <ecNumber evidence="5">2.7.3.9</ecNumber>
    </recommendedName>
</protein>
<dbReference type="GO" id="GO:0016301">
    <property type="term" value="F:kinase activity"/>
    <property type="evidence" value="ECO:0007669"/>
    <property type="project" value="UniProtKB-KW"/>
</dbReference>
<evidence type="ECO:0000256" key="12">
    <source>
        <dbReference type="ARBA" id="ARBA00022723"/>
    </source>
</evidence>
<keyword evidence="13" id="KW-0418">Kinase</keyword>
<dbReference type="InterPro" id="IPR015813">
    <property type="entry name" value="Pyrv/PenolPyrv_kinase-like_dom"/>
</dbReference>
<dbReference type="Gene3D" id="3.50.30.10">
    <property type="entry name" value="Phosphohistidine domain"/>
    <property type="match status" value="1"/>
</dbReference>
<dbReference type="InterPro" id="IPR040442">
    <property type="entry name" value="Pyrv_kinase-like_dom_sf"/>
</dbReference>
<comment type="catalytic activity">
    <reaction evidence="1">
        <text>L-histidyl-[protein] + phosphoenolpyruvate = N(pros)-phospho-L-histidyl-[protein] + pyruvate</text>
        <dbReference type="Rhea" id="RHEA:23880"/>
        <dbReference type="Rhea" id="RHEA-COMP:9745"/>
        <dbReference type="Rhea" id="RHEA-COMP:9746"/>
        <dbReference type="ChEBI" id="CHEBI:15361"/>
        <dbReference type="ChEBI" id="CHEBI:29979"/>
        <dbReference type="ChEBI" id="CHEBI:58702"/>
        <dbReference type="ChEBI" id="CHEBI:64837"/>
        <dbReference type="EC" id="2.7.3.9"/>
    </reaction>
</comment>
<evidence type="ECO:0000256" key="5">
    <source>
        <dbReference type="ARBA" id="ARBA00012232"/>
    </source>
</evidence>
<comment type="cofactor">
    <cofactor evidence="2">
        <name>Mg(2+)</name>
        <dbReference type="ChEBI" id="CHEBI:18420"/>
    </cofactor>
</comment>
<keyword evidence="6" id="KW-0813">Transport</keyword>
<dbReference type="InterPro" id="IPR018274">
    <property type="entry name" value="PEP_util_AS"/>
</dbReference>
<dbReference type="SUPFAM" id="SSF55804">
    <property type="entry name" value="Phoshotransferase/anion transport protein"/>
    <property type="match status" value="1"/>
</dbReference>
<dbReference type="Pfam" id="PF02896">
    <property type="entry name" value="PEP-utilizers_C"/>
    <property type="match status" value="1"/>
</dbReference>
<sequence>MKTITKSCIRLDARASTKEEAIRQAGLLLADAGYIKPAYIESLLKREQVANTFLGSGVAIPHGMIDDRHLIQQTGIAILQLPEGVEWNQGQKAHLVVAIAAQSDEHISLLRRLTRLMQQPSAIDALVHADNPLVLMTALGDTPTPAEAQPQAAPPWPADAEATWTVDYPNGLHARPASKWVDTAKRFTNEIRIYKDAEFADAKTLTDLLALGVTSGTALRLAARGPDAQRALNTLLETVRGLSAIEQADAERARKNALAARKTAPEWTPSGGPRTLYGLGASPGLAIGKLVRHISQRIEVTDQPGDVIAEGEALEQALLAVRAEREELEGRTRQRLSAAEAAIFAAQRELLADPVLTRDALTHIMQGHGAAWSWQRALQARIEKLQKIDDPLLAARAVDLRDVGERVLGQLLGIERKQITLTEPTILAAEDLTPSDTLHLDTRHVAGLATSAGGPTSHTAILARTLGFPAIVAAGPALLAAPDGGMAVLDGGAGVLYLDVSEADQKSVAEVIARQTAARESLRAARHLPATTTDGHTVEIAANVANPKQAAAALEAGAEGIGLMRTEFLYLERDTAPTEDEQYQVYREMVEVMAGKRLIIRALDIGGDKQVPYLHLPREENPFLGLRGARLLLQRQDLLYGQLRALYRAAQHGPLWIMFPMVTHISEIEALRGHCELAREQVKGPDVKLGIMVEIPAVAVMADRFAPLVDFFSIGTNDLTQYALAVDRQHPELAAQADSLHPAVLNLIDATVRGAQEAGRVTGGGWVGVCGGLAGDPLGARILTGLGVDELSMSAQDVAPVKAALRGESRTAMQELARRALRARTAEEVRAL</sequence>
<dbReference type="InterPro" id="IPR050499">
    <property type="entry name" value="PEP-utilizing_PTS_enzyme"/>
</dbReference>
<evidence type="ECO:0000259" key="16">
    <source>
        <dbReference type="PROSITE" id="PS51350"/>
    </source>
</evidence>
<evidence type="ECO:0000256" key="13">
    <source>
        <dbReference type="ARBA" id="ARBA00022777"/>
    </source>
</evidence>
<evidence type="ECO:0000259" key="15">
    <source>
        <dbReference type="PROSITE" id="PS51094"/>
    </source>
</evidence>
<dbReference type="SUPFAM" id="SSF52009">
    <property type="entry name" value="Phosphohistidine domain"/>
    <property type="match status" value="1"/>
</dbReference>
<keyword evidence="18" id="KW-1185">Reference proteome</keyword>
<dbReference type="GO" id="GO:0008965">
    <property type="term" value="F:phosphoenolpyruvate-protein phosphotransferase activity"/>
    <property type="evidence" value="ECO:0007669"/>
    <property type="project" value="UniProtKB-EC"/>
</dbReference>
<dbReference type="GO" id="GO:0046872">
    <property type="term" value="F:metal ion binding"/>
    <property type="evidence" value="ECO:0007669"/>
    <property type="project" value="UniProtKB-KW"/>
</dbReference>
<dbReference type="Gene3D" id="3.30.1340.10">
    <property type="entry name" value="HPr-like"/>
    <property type="match status" value="1"/>
</dbReference>